<dbReference type="InterPro" id="IPR018908">
    <property type="entry name" value="TMEM234"/>
</dbReference>
<comment type="subcellular location">
    <subcellularLocation>
        <location evidence="1">Membrane</location>
        <topology evidence="1">Multi-pass membrane protein</topology>
    </subcellularLocation>
</comment>
<evidence type="ECO:0000256" key="4">
    <source>
        <dbReference type="ARBA" id="ARBA00023136"/>
    </source>
</evidence>
<feature type="signal peptide" evidence="5">
    <location>
        <begin position="1"/>
        <end position="18"/>
    </location>
</feature>
<organism evidence="6 7">
    <name type="scientific">Stephanodiscus triporus</name>
    <dbReference type="NCBI Taxonomy" id="2934178"/>
    <lineage>
        <taxon>Eukaryota</taxon>
        <taxon>Sar</taxon>
        <taxon>Stramenopiles</taxon>
        <taxon>Ochrophyta</taxon>
        <taxon>Bacillariophyta</taxon>
        <taxon>Coscinodiscophyceae</taxon>
        <taxon>Thalassiosirophycidae</taxon>
        <taxon>Stephanodiscales</taxon>
        <taxon>Stephanodiscaceae</taxon>
        <taxon>Stephanodiscus</taxon>
    </lineage>
</organism>
<comment type="caution">
    <text evidence="6">The sequence shown here is derived from an EMBL/GenBank/DDBJ whole genome shotgun (WGS) entry which is preliminary data.</text>
</comment>
<dbReference type="Pfam" id="PF10639">
    <property type="entry name" value="TMEM234"/>
    <property type="match status" value="1"/>
</dbReference>
<evidence type="ECO:0000256" key="1">
    <source>
        <dbReference type="ARBA" id="ARBA00004141"/>
    </source>
</evidence>
<keyword evidence="2" id="KW-0812">Transmembrane</keyword>
<dbReference type="Proteomes" id="UP001530315">
    <property type="component" value="Unassembled WGS sequence"/>
</dbReference>
<reference evidence="6 7" key="1">
    <citation type="submission" date="2024-10" db="EMBL/GenBank/DDBJ databases">
        <title>Updated reference genomes for cyclostephanoid diatoms.</title>
        <authorList>
            <person name="Roberts W.R."/>
            <person name="Alverson A.J."/>
        </authorList>
    </citation>
    <scope>NUCLEOTIDE SEQUENCE [LARGE SCALE GENOMIC DNA]</scope>
    <source>
        <strain evidence="6 7">AJA276-08</strain>
    </source>
</reference>
<dbReference type="GO" id="GO:0016020">
    <property type="term" value="C:membrane"/>
    <property type="evidence" value="ECO:0007669"/>
    <property type="project" value="UniProtKB-SubCell"/>
</dbReference>
<evidence type="ECO:0000256" key="5">
    <source>
        <dbReference type="SAM" id="SignalP"/>
    </source>
</evidence>
<protein>
    <recommendedName>
        <fullName evidence="8">EamA domain-containing protein</fullName>
    </recommendedName>
</protein>
<evidence type="ECO:0000256" key="3">
    <source>
        <dbReference type="ARBA" id="ARBA00022989"/>
    </source>
</evidence>
<feature type="chain" id="PRO_5044763494" description="EamA domain-containing protein" evidence="5">
    <location>
        <begin position="19"/>
        <end position="162"/>
    </location>
</feature>
<evidence type="ECO:0000313" key="6">
    <source>
        <dbReference type="EMBL" id="KAL3765886.1"/>
    </source>
</evidence>
<dbReference type="PANTHER" id="PTHR28668">
    <property type="entry name" value="TRANSMEMBRANE PROTEIN 234"/>
    <property type="match status" value="1"/>
</dbReference>
<sequence>MLSATEALSLILVGAFWGCTNPLMRKGFVEAKSAAEKCAHNNTVDGNDDGGGVKSFIIAKLTLLANVKIWLPYLTNQLGSLLYYKTLASSNLTLSVPICNATAMVFSSITSAIMGERVNQPGQAALGVILVLAGVSICMYSSEEQAMGGDIDHGIDMQHGEL</sequence>
<gene>
    <name evidence="6" type="ORF">ACHAW5_002119</name>
</gene>
<name>A0ABD3MPD1_9STRA</name>
<proteinExistence type="predicted"/>
<keyword evidence="4" id="KW-0472">Membrane</keyword>
<dbReference type="PANTHER" id="PTHR28668:SF1">
    <property type="entry name" value="TRANSMEMBRANE PROTEIN 234"/>
    <property type="match status" value="1"/>
</dbReference>
<accession>A0ABD3MPD1</accession>
<keyword evidence="3" id="KW-1133">Transmembrane helix</keyword>
<keyword evidence="7" id="KW-1185">Reference proteome</keyword>
<evidence type="ECO:0008006" key="8">
    <source>
        <dbReference type="Google" id="ProtNLM"/>
    </source>
</evidence>
<dbReference type="AlphaFoldDB" id="A0ABD3MPD1"/>
<keyword evidence="5" id="KW-0732">Signal</keyword>
<dbReference type="EMBL" id="JALLAZ020001741">
    <property type="protein sequence ID" value="KAL3765886.1"/>
    <property type="molecule type" value="Genomic_DNA"/>
</dbReference>
<evidence type="ECO:0000256" key="2">
    <source>
        <dbReference type="ARBA" id="ARBA00022692"/>
    </source>
</evidence>
<evidence type="ECO:0000313" key="7">
    <source>
        <dbReference type="Proteomes" id="UP001530315"/>
    </source>
</evidence>